<evidence type="ECO:0000313" key="1">
    <source>
        <dbReference type="EMBL" id="KAI8571810.1"/>
    </source>
</evidence>
<evidence type="ECO:0000313" key="2">
    <source>
        <dbReference type="Proteomes" id="UP001062846"/>
    </source>
</evidence>
<proteinExistence type="predicted"/>
<sequence>MIIINELPFSFVEGEGFKHFIEVVQPMLKPPGRLMMAKQCMLVCSAHILTLIIHEGLQEIDVPIERMQNIVRYVRSSPSRMAEFWLCVENEGITCTLFECVYSLELYVFYVGEGSNLSKGF</sequence>
<reference evidence="1" key="1">
    <citation type="submission" date="2022-02" db="EMBL/GenBank/DDBJ databases">
        <title>Plant Genome Project.</title>
        <authorList>
            <person name="Zhang R.-G."/>
        </authorList>
    </citation>
    <scope>NUCLEOTIDE SEQUENCE</scope>
    <source>
        <strain evidence="1">AT1</strain>
    </source>
</reference>
<accession>A0ACC0Q255</accession>
<keyword evidence="2" id="KW-1185">Reference proteome</keyword>
<comment type="caution">
    <text evidence="1">The sequence shown here is derived from an EMBL/GenBank/DDBJ whole genome shotgun (WGS) entry which is preliminary data.</text>
</comment>
<organism evidence="1 2">
    <name type="scientific">Rhododendron molle</name>
    <name type="common">Chinese azalea</name>
    <name type="synonym">Azalea mollis</name>
    <dbReference type="NCBI Taxonomy" id="49168"/>
    <lineage>
        <taxon>Eukaryota</taxon>
        <taxon>Viridiplantae</taxon>
        <taxon>Streptophyta</taxon>
        <taxon>Embryophyta</taxon>
        <taxon>Tracheophyta</taxon>
        <taxon>Spermatophyta</taxon>
        <taxon>Magnoliopsida</taxon>
        <taxon>eudicotyledons</taxon>
        <taxon>Gunneridae</taxon>
        <taxon>Pentapetalae</taxon>
        <taxon>asterids</taxon>
        <taxon>Ericales</taxon>
        <taxon>Ericaceae</taxon>
        <taxon>Ericoideae</taxon>
        <taxon>Rhodoreae</taxon>
        <taxon>Rhododendron</taxon>
    </lineage>
</organism>
<name>A0ACC0Q255_RHOML</name>
<gene>
    <name evidence="1" type="ORF">RHMOL_Rhmol01G0148100</name>
</gene>
<protein>
    <submittedName>
        <fullName evidence="1">Uncharacterized protein</fullName>
    </submittedName>
</protein>
<dbReference type="Proteomes" id="UP001062846">
    <property type="component" value="Chromosome 1"/>
</dbReference>
<dbReference type="EMBL" id="CM046388">
    <property type="protein sequence ID" value="KAI8571810.1"/>
    <property type="molecule type" value="Genomic_DNA"/>
</dbReference>